<evidence type="ECO:0000256" key="1">
    <source>
        <dbReference type="SAM" id="MobiDB-lite"/>
    </source>
</evidence>
<dbReference type="AlphaFoldDB" id="A0A816XAK8"/>
<reference evidence="2" key="1">
    <citation type="submission" date="2021-01" db="EMBL/GenBank/DDBJ databases">
        <authorList>
            <consortium name="Genoscope - CEA"/>
            <person name="William W."/>
        </authorList>
    </citation>
    <scope>NUCLEOTIDE SEQUENCE</scope>
</reference>
<feature type="compositionally biased region" description="Basic and acidic residues" evidence="1">
    <location>
        <begin position="223"/>
        <end position="244"/>
    </location>
</feature>
<dbReference type="Proteomes" id="UP001295469">
    <property type="component" value="Chromosome A02"/>
</dbReference>
<gene>
    <name evidence="2" type="ORF">DARMORV10_A02P36210.1</name>
</gene>
<feature type="compositionally biased region" description="Basic residues" evidence="1">
    <location>
        <begin position="168"/>
        <end position="178"/>
    </location>
</feature>
<feature type="region of interest" description="Disordered" evidence="1">
    <location>
        <begin position="370"/>
        <end position="466"/>
    </location>
</feature>
<feature type="compositionally biased region" description="Basic and acidic residues" evidence="1">
    <location>
        <begin position="447"/>
        <end position="466"/>
    </location>
</feature>
<dbReference type="EMBL" id="HG994356">
    <property type="protein sequence ID" value="CAF2143768.1"/>
    <property type="molecule type" value="Genomic_DNA"/>
</dbReference>
<feature type="compositionally biased region" description="Basic residues" evidence="1">
    <location>
        <begin position="414"/>
        <end position="432"/>
    </location>
</feature>
<evidence type="ECO:0000313" key="2">
    <source>
        <dbReference type="EMBL" id="CAF2143768.1"/>
    </source>
</evidence>
<organism evidence="2">
    <name type="scientific">Brassica napus</name>
    <name type="common">Rape</name>
    <dbReference type="NCBI Taxonomy" id="3708"/>
    <lineage>
        <taxon>Eukaryota</taxon>
        <taxon>Viridiplantae</taxon>
        <taxon>Streptophyta</taxon>
        <taxon>Embryophyta</taxon>
        <taxon>Tracheophyta</taxon>
        <taxon>Spermatophyta</taxon>
        <taxon>Magnoliopsida</taxon>
        <taxon>eudicotyledons</taxon>
        <taxon>Gunneridae</taxon>
        <taxon>Pentapetalae</taxon>
        <taxon>rosids</taxon>
        <taxon>malvids</taxon>
        <taxon>Brassicales</taxon>
        <taxon>Brassicaceae</taxon>
        <taxon>Brassiceae</taxon>
        <taxon>Brassica</taxon>
    </lineage>
</organism>
<proteinExistence type="predicted"/>
<feature type="region of interest" description="Disordered" evidence="1">
    <location>
        <begin position="135"/>
        <end position="259"/>
    </location>
</feature>
<accession>A0A816XAK8</accession>
<name>A0A816XAK8_BRANA</name>
<protein>
    <submittedName>
        <fullName evidence="2">(rape) hypothetical protein</fullName>
    </submittedName>
</protein>
<feature type="compositionally biased region" description="Pro residues" evidence="1">
    <location>
        <begin position="208"/>
        <end position="221"/>
    </location>
</feature>
<feature type="compositionally biased region" description="Basic and acidic residues" evidence="1">
    <location>
        <begin position="142"/>
        <end position="154"/>
    </location>
</feature>
<sequence>MGRVFVIELEGAVYTCKKCHTHLALPSDIISKNGRHEYEFSKLKRLQESLRLLIFRLCHRRCITISGHHSITIRLVEMGRMFEIELEGPFYTCIKCHTHLGLPNDIISKEIDQCVNSFMIRSHIHEKSERHGLVEGRSWYQQDRKLNRDQRPSENHPPQRNRDTYGKHLSHRDNHSRRFQPYGSSRYSRGAGGTNSRSTNYREVYRPLQPPINQAPPPPALPVRDRLSPRDTGRIDSIREESSSCKRTTPTSAKGTPLNESKLDQTTEALNAAREELRVTMTQYISCTDPAESAARRERVRQAEQNGIIEDSVSQMARAALARHQSPETCLNSPDRTPALHRLGSLNPQAQETENILTESPKRTPALLRLGQASPPNQLPNPPTESAPVRRKPGRPPGTRKGASSPKSLVGSNSRKRKVQQTKPPTCKRKLSVKTGNVLEAGPSRRKNGDSQKKGSLIAKEENETD</sequence>
<feature type="region of interest" description="Disordered" evidence="1">
    <location>
        <begin position="322"/>
        <end position="350"/>
    </location>
</feature>
<feature type="compositionally biased region" description="Polar residues" evidence="1">
    <location>
        <begin position="245"/>
        <end position="254"/>
    </location>
</feature>